<organism evidence="3 4">
    <name type="scientific">Caballeronia sordidicola</name>
    <name type="common">Burkholderia sordidicola</name>
    <dbReference type="NCBI Taxonomy" id="196367"/>
    <lineage>
        <taxon>Bacteria</taxon>
        <taxon>Pseudomonadati</taxon>
        <taxon>Pseudomonadota</taxon>
        <taxon>Betaproteobacteria</taxon>
        <taxon>Burkholderiales</taxon>
        <taxon>Burkholderiaceae</taxon>
        <taxon>Caballeronia</taxon>
    </lineage>
</organism>
<evidence type="ECO:0000259" key="2">
    <source>
        <dbReference type="Pfam" id="PF18821"/>
    </source>
</evidence>
<feature type="region of interest" description="Disordered" evidence="1">
    <location>
        <begin position="196"/>
        <end position="238"/>
    </location>
</feature>
<accession>A0A226X591</accession>
<gene>
    <name evidence="3" type="ORF">BSU04_10830</name>
</gene>
<reference evidence="4" key="1">
    <citation type="submission" date="2017-01" db="EMBL/GenBank/DDBJ databases">
        <title>Genome Analysis of Deinococcus marmoris KOPRI26562.</title>
        <authorList>
            <person name="Kim J.H."/>
            <person name="Oh H.-M."/>
        </authorList>
    </citation>
    <scope>NUCLEOTIDE SEQUENCE [LARGE SCALE GENOMIC DNA]</scope>
    <source>
        <strain evidence="4">PAMC 26633</strain>
    </source>
</reference>
<evidence type="ECO:0000256" key="1">
    <source>
        <dbReference type="SAM" id="MobiDB-lite"/>
    </source>
</evidence>
<feature type="domain" description="Large polyvalent protein-associated" evidence="2">
    <location>
        <begin position="307"/>
        <end position="409"/>
    </location>
</feature>
<proteinExistence type="predicted"/>
<feature type="compositionally biased region" description="Polar residues" evidence="1">
    <location>
        <begin position="158"/>
        <end position="174"/>
    </location>
</feature>
<dbReference type="Pfam" id="PF18821">
    <property type="entry name" value="LPD7"/>
    <property type="match status" value="1"/>
</dbReference>
<dbReference type="Proteomes" id="UP000214720">
    <property type="component" value="Unassembled WGS sequence"/>
</dbReference>
<dbReference type="PANTHER" id="PTHR45725">
    <property type="entry name" value="FORMIN HOMOLOGY 2 FAMILY MEMBER"/>
    <property type="match status" value="1"/>
</dbReference>
<feature type="region of interest" description="Disordered" evidence="1">
    <location>
        <begin position="646"/>
        <end position="677"/>
    </location>
</feature>
<dbReference type="PANTHER" id="PTHR45725:SF18">
    <property type="entry name" value="ORC1-LIKE AAA ATPASE DOMAIN-CONTAINING PROTEIN"/>
    <property type="match status" value="1"/>
</dbReference>
<sequence>MVDSTTPAAVTANPPTADAAAIQAARDAFLKRVPPPVDQSASEQSPMPSRARAIEGPSDAPMPQAQATPAHQSDIASRNAVHGEGLVEGLAALATEKAYRSWVQQDVAEIRAIQSPDERAGALAHLVSNAAAPGYAQALREADPDLAKEVDEARASLPVTTQAEAVTESPSATVDNPVEGQSASALISPSISARAADPLPPIATGSTPAAIDVPEHQDETSTAAQRARPARENDEKNSVEGLGGVRIATPEIERQKRAQGVASRVLEAMSRPFTLARTDSAAHSPSAPSEMRAPAVMTKTGYAIPEDIAARYVVRDGSFWKFDGKDPGQSADHEPHFEDHGARLATPANDRNTAADMIAVAQAKGWGAIELKGSDEFKRNAWIEASLAGIATKGFKPQEQDLAMLDAARREREALTITAGARVKTDVPAPAPAPAARTAATPPVMPIAPAAQAPIASPTTEVATPPVAASAPVTNPTPVVASVLVAHGPAPYQNDPENSRSYFVTVKDAAGAEKTSWGIDLERAIGDSGVRIGDPVKLENLCNQPVVVQAPVKDDAGKVIGYEPKETRRNVWSVERDGPAAPVRDVREELEKAIATLPENVRRVVMDRFAETMAAGLKVQDEHVRSESPAEALGPALDARLAQVTQERVVRETPPAAPSAPAPKRDNPGQGAPALAR</sequence>
<protein>
    <submittedName>
        <fullName evidence="3">IncQ plasmid conjugative transfer DNA primase TraO (PTi TraA)</fullName>
    </submittedName>
</protein>
<dbReference type="AlphaFoldDB" id="A0A226X591"/>
<feature type="region of interest" description="Disordered" evidence="1">
    <location>
        <begin position="30"/>
        <end position="72"/>
    </location>
</feature>
<dbReference type="InterPro" id="IPR051425">
    <property type="entry name" value="Formin_Homology"/>
</dbReference>
<dbReference type="RefSeq" id="WP_089160513.1">
    <property type="nucleotide sequence ID" value="NZ_MTHB01000057.1"/>
</dbReference>
<dbReference type="InterPro" id="IPR040677">
    <property type="entry name" value="LPD7"/>
</dbReference>
<dbReference type="OrthoDB" id="7235451at2"/>
<name>A0A226X591_CABSO</name>
<comment type="caution">
    <text evidence="3">The sequence shown here is derived from an EMBL/GenBank/DDBJ whole genome shotgun (WGS) entry which is preliminary data.</text>
</comment>
<evidence type="ECO:0000313" key="3">
    <source>
        <dbReference type="EMBL" id="OXC78616.1"/>
    </source>
</evidence>
<dbReference type="EMBL" id="MTHB01000057">
    <property type="protein sequence ID" value="OXC78616.1"/>
    <property type="molecule type" value="Genomic_DNA"/>
</dbReference>
<feature type="region of interest" description="Disordered" evidence="1">
    <location>
        <begin position="158"/>
        <end position="178"/>
    </location>
</feature>
<feature type="compositionally biased region" description="Basic and acidic residues" evidence="1">
    <location>
        <begin position="229"/>
        <end position="238"/>
    </location>
</feature>
<evidence type="ECO:0000313" key="4">
    <source>
        <dbReference type="Proteomes" id="UP000214720"/>
    </source>
</evidence>